<dbReference type="AlphaFoldDB" id="A0A084UBK7"/>
<proteinExistence type="predicted"/>
<dbReference type="Proteomes" id="UP000053675">
    <property type="component" value="Unassembled WGS sequence"/>
</dbReference>
<organism evidence="2 3">
    <name type="scientific">Nitratireductor basaltis</name>
    <dbReference type="NCBI Taxonomy" id="472175"/>
    <lineage>
        <taxon>Bacteria</taxon>
        <taxon>Pseudomonadati</taxon>
        <taxon>Pseudomonadota</taxon>
        <taxon>Alphaproteobacteria</taxon>
        <taxon>Hyphomicrobiales</taxon>
        <taxon>Phyllobacteriaceae</taxon>
        <taxon>Nitratireductor</taxon>
    </lineage>
</organism>
<evidence type="ECO:0000313" key="3">
    <source>
        <dbReference type="Proteomes" id="UP000053675"/>
    </source>
</evidence>
<dbReference type="EMBL" id="JMQM01000001">
    <property type="protein sequence ID" value="KFB10343.1"/>
    <property type="molecule type" value="Genomic_DNA"/>
</dbReference>
<reference evidence="2 3" key="1">
    <citation type="submission" date="2014-05" db="EMBL/GenBank/DDBJ databases">
        <title>Draft Genome Sequence of Nitratireductor basaltis Strain UMTGB225, A Marine Bacterium Isolated from Green Barrel Tunicate.</title>
        <authorList>
            <person name="Gan H.Y."/>
        </authorList>
    </citation>
    <scope>NUCLEOTIDE SEQUENCE [LARGE SCALE GENOMIC DNA]</scope>
    <source>
        <strain evidence="2 3">UMTGB225</strain>
    </source>
</reference>
<comment type="caution">
    <text evidence="2">The sequence shown here is derived from an EMBL/GenBank/DDBJ whole genome shotgun (WGS) entry which is preliminary data.</text>
</comment>
<evidence type="ECO:0000313" key="2">
    <source>
        <dbReference type="EMBL" id="KFB10343.1"/>
    </source>
</evidence>
<dbReference type="PATRIC" id="fig|472175.3.peg.1388"/>
<gene>
    <name evidence="2" type="ORF">EL18_01374</name>
</gene>
<keyword evidence="3" id="KW-1185">Reference proteome</keyword>
<feature type="region of interest" description="Disordered" evidence="1">
    <location>
        <begin position="25"/>
        <end position="45"/>
    </location>
</feature>
<dbReference type="STRING" id="472175.EL18_01374"/>
<evidence type="ECO:0000256" key="1">
    <source>
        <dbReference type="SAM" id="MobiDB-lite"/>
    </source>
</evidence>
<dbReference type="OrthoDB" id="7875791at2"/>
<name>A0A084UBK7_9HYPH</name>
<dbReference type="RefSeq" id="WP_036481045.1">
    <property type="nucleotide sequence ID" value="NZ_JMQM01000001.1"/>
</dbReference>
<accession>A0A084UBK7</accession>
<protein>
    <submittedName>
        <fullName evidence="2">Uncharacterized protein</fullName>
    </submittedName>
</protein>
<sequence>MKSNYLDRAMKARDPRCRKIAERLGYGRRDMQAETPAQKSDPLSEAREEYQAVIGKRPYHGWDVETLRAKIAEAKGE</sequence>